<dbReference type="RefSeq" id="WP_203936195.1">
    <property type="nucleotide sequence ID" value="NZ_BAAAGJ010000024.1"/>
</dbReference>
<accession>A0A8J3Y3P7</accession>
<reference evidence="1" key="1">
    <citation type="submission" date="2021-01" db="EMBL/GenBank/DDBJ databases">
        <title>Whole genome shotgun sequence of Spirilliplanes yamanashiensis NBRC 15828.</title>
        <authorList>
            <person name="Komaki H."/>
            <person name="Tamura T."/>
        </authorList>
    </citation>
    <scope>NUCLEOTIDE SEQUENCE</scope>
    <source>
        <strain evidence="1">NBRC 15828</strain>
    </source>
</reference>
<dbReference type="AlphaFoldDB" id="A0A8J3Y3P7"/>
<organism evidence="1 2">
    <name type="scientific">Spirilliplanes yamanashiensis</name>
    <dbReference type="NCBI Taxonomy" id="42233"/>
    <lineage>
        <taxon>Bacteria</taxon>
        <taxon>Bacillati</taxon>
        <taxon>Actinomycetota</taxon>
        <taxon>Actinomycetes</taxon>
        <taxon>Micromonosporales</taxon>
        <taxon>Micromonosporaceae</taxon>
        <taxon>Spirilliplanes</taxon>
    </lineage>
</organism>
<comment type="caution">
    <text evidence="1">The sequence shown here is derived from an EMBL/GenBank/DDBJ whole genome shotgun (WGS) entry which is preliminary data.</text>
</comment>
<dbReference type="EMBL" id="BOOY01000001">
    <property type="protein sequence ID" value="GIJ00879.1"/>
    <property type="molecule type" value="Genomic_DNA"/>
</dbReference>
<keyword evidence="2" id="KW-1185">Reference proteome</keyword>
<evidence type="ECO:0000313" key="2">
    <source>
        <dbReference type="Proteomes" id="UP000652013"/>
    </source>
</evidence>
<proteinExistence type="predicted"/>
<sequence length="146" mass="15711">MPEWHGDITARSAGLGDSQIAGIEADIAAMEDFAAGLAAEVEKNFGPEANRVVGELRLDLPGTAMFAELQQFFAAHHEAKRITYRNIGEFRGDTHTLASAAQKVSTEYRGADAFSEARVRDVQDALANGAAMDSPGGRNNSREFEL</sequence>
<dbReference type="Proteomes" id="UP000652013">
    <property type="component" value="Unassembled WGS sequence"/>
</dbReference>
<gene>
    <name evidence="1" type="ORF">Sya03_02310</name>
</gene>
<evidence type="ECO:0000313" key="1">
    <source>
        <dbReference type="EMBL" id="GIJ00879.1"/>
    </source>
</evidence>
<protein>
    <submittedName>
        <fullName evidence="1">Uncharacterized protein</fullName>
    </submittedName>
</protein>
<name>A0A8J3Y3P7_9ACTN</name>